<sequence length="380" mass="42915">MVVKQTENKQDSTTVQPPVKPATVAFRSEIATVTNACVESTRQMLEERGVTFDEYSKQCVIAAMGCIYSLIHNQGLTPNDINPANLQSTLLTVAALKLNTNAVPRECYFQVRSVNTAKKGQKAVWEKQIEMGLEGDGNDALTAKFGRGVKMVHPYWLVRSGDSFSYGKRKGIEVEPPEWEPTGKGEVVRVVYPIEYADGHTEFHFGERDDVLKNLYAHLSNNLMNETFGVCENRYDATPAQKKQISEKKKEIMDKAKELNDLDKILDCPELQPYLSPAWTEPQSRESMIIRKMRNNVMKKIPKDFGNPVAAQEYRQLDDVVYQQVQEEITYNANAQEFPMEPEQPSSIGQKEPPKTMADVIASQKQKKTAPVVDKSWMEG</sequence>
<feature type="region of interest" description="Disordered" evidence="1">
    <location>
        <begin position="336"/>
        <end position="380"/>
    </location>
</feature>
<evidence type="ECO:0008006" key="4">
    <source>
        <dbReference type="Google" id="ProtNLM"/>
    </source>
</evidence>
<dbReference type="RefSeq" id="WP_057572364.1">
    <property type="nucleotide sequence ID" value="NZ_CZAB01000037.1"/>
</dbReference>
<protein>
    <recommendedName>
        <fullName evidence="4">RecT family protein</fullName>
    </recommendedName>
</protein>
<name>A0A174NXY6_9FIRM</name>
<reference evidence="2 3" key="1">
    <citation type="submission" date="2015-09" db="EMBL/GenBank/DDBJ databases">
        <authorList>
            <consortium name="Pathogen Informatics"/>
        </authorList>
    </citation>
    <scope>NUCLEOTIDE SEQUENCE [LARGE SCALE GENOMIC DNA]</scope>
    <source>
        <strain evidence="2 3">2789STDY5834865</strain>
    </source>
</reference>
<evidence type="ECO:0000256" key="1">
    <source>
        <dbReference type="SAM" id="MobiDB-lite"/>
    </source>
</evidence>
<organism evidence="2 3">
    <name type="scientific">Enterocloster clostridioformis</name>
    <dbReference type="NCBI Taxonomy" id="1531"/>
    <lineage>
        <taxon>Bacteria</taxon>
        <taxon>Bacillati</taxon>
        <taxon>Bacillota</taxon>
        <taxon>Clostridia</taxon>
        <taxon>Lachnospirales</taxon>
        <taxon>Lachnospiraceae</taxon>
        <taxon>Enterocloster</taxon>
    </lineage>
</organism>
<evidence type="ECO:0000313" key="3">
    <source>
        <dbReference type="Proteomes" id="UP000095512"/>
    </source>
</evidence>
<evidence type="ECO:0000313" key="2">
    <source>
        <dbReference type="EMBL" id="CUP51390.1"/>
    </source>
</evidence>
<accession>A0A174NXY6</accession>
<proteinExistence type="predicted"/>
<dbReference type="Proteomes" id="UP000095512">
    <property type="component" value="Unassembled WGS sequence"/>
</dbReference>
<dbReference type="AlphaFoldDB" id="A0A174NXY6"/>
<dbReference type="EMBL" id="CZAB01000037">
    <property type="protein sequence ID" value="CUP51390.1"/>
    <property type="molecule type" value="Genomic_DNA"/>
</dbReference>
<gene>
    <name evidence="2" type="ORF">ERS852480_03476</name>
</gene>